<keyword evidence="2" id="KW-1185">Reference proteome</keyword>
<organism evidence="1 2">
    <name type="scientific">Streptomyces gossypii</name>
    <dbReference type="NCBI Taxonomy" id="2883101"/>
    <lineage>
        <taxon>Bacteria</taxon>
        <taxon>Bacillati</taxon>
        <taxon>Actinomycetota</taxon>
        <taxon>Actinomycetes</taxon>
        <taxon>Kitasatosporales</taxon>
        <taxon>Streptomycetaceae</taxon>
        <taxon>Streptomyces</taxon>
    </lineage>
</organism>
<dbReference type="Pfam" id="PF07591">
    <property type="entry name" value="PT-HINT"/>
    <property type="match status" value="1"/>
</dbReference>
<sequence length="206" mass="22632">MILRIAIEDDEHFTDLTIATEDGRASLISTTTHPFWSPSENKWVNAGDLTAGMTLHTPDGDTVTLTATRLFTKHQRTHDLTINNTHTYYVLAGATPVLVHNANCIVGTKQFDHAWGQHSHGGAYHKDGKAENVFAGGIDKTRFRGMVDEAIKNGTQIPRSKSDPRGGYYIDHNFGDVEVGAMGQNGMRVAVDGEGNFVTAMPRFMF</sequence>
<comment type="caution">
    <text evidence="1">The sequence shown here is derived from an EMBL/GenBank/DDBJ whole genome shotgun (WGS) entry which is preliminary data.</text>
</comment>
<gene>
    <name evidence="1" type="ORF">LHJ74_30450</name>
</gene>
<name>A0ABT2K1Y2_9ACTN</name>
<dbReference type="Proteomes" id="UP001156389">
    <property type="component" value="Unassembled WGS sequence"/>
</dbReference>
<dbReference type="InterPro" id="IPR036844">
    <property type="entry name" value="Hint_dom_sf"/>
</dbReference>
<reference evidence="1 2" key="1">
    <citation type="submission" date="2021-10" db="EMBL/GenBank/DDBJ databases">
        <title>Streptomyces gossypii sp. nov., isolated from soil collected from cotton field.</title>
        <authorList>
            <person name="Ge X."/>
            <person name="Chen X."/>
            <person name="Liu W."/>
        </authorList>
    </citation>
    <scope>NUCLEOTIDE SEQUENCE [LARGE SCALE GENOMIC DNA]</scope>
    <source>
        <strain evidence="1 2">N2-109</strain>
    </source>
</reference>
<protein>
    <submittedName>
        <fullName evidence="1">HINT domain-containing protein</fullName>
    </submittedName>
</protein>
<accession>A0ABT2K1Y2</accession>
<evidence type="ECO:0000313" key="1">
    <source>
        <dbReference type="EMBL" id="MCT2594180.1"/>
    </source>
</evidence>
<dbReference type="Gene3D" id="2.170.16.10">
    <property type="entry name" value="Hedgehog/Intein (Hint) domain"/>
    <property type="match status" value="1"/>
</dbReference>
<dbReference type="SUPFAM" id="SSF51294">
    <property type="entry name" value="Hedgehog/intein (Hint) domain"/>
    <property type="match status" value="1"/>
</dbReference>
<dbReference type="RefSeq" id="WP_260221484.1">
    <property type="nucleotide sequence ID" value="NZ_JAJAGO010000018.1"/>
</dbReference>
<proteinExistence type="predicted"/>
<evidence type="ECO:0000313" key="2">
    <source>
        <dbReference type="Proteomes" id="UP001156389"/>
    </source>
</evidence>
<dbReference type="EMBL" id="JAJAGO010000018">
    <property type="protein sequence ID" value="MCT2594180.1"/>
    <property type="molecule type" value="Genomic_DNA"/>
</dbReference>